<sequence>MRTIRFFLPLAMLALLSVGNATTTRTVRHASALAAEKHSQQGTKKAATTDADRIERLLADLLPLRSKLSKEDMILKVARHFIGIPYVAHSLDRNSEETLVVNTREMDCTTYLENVIAVLLCVDRNQSRFSDFTRMLQSIRYRQGHLSYENRLHYYQWWVTDNQQMGFVKEIETPNPPFTATQRLKINYMSENYKSYDMLRNHPKRVAALKKIEDQTNGTVVRYIPKSQLTNTALLRKVVRNGDIIAITTNKRNLDTTHLGFAVWHSDGLHLLNASSLKKNGRQVVEPKETLYQYLMQRQQNPGIRVARLIFDNLC</sequence>
<dbReference type="InterPro" id="IPR010846">
    <property type="entry name" value="AmiA-like"/>
</dbReference>
<dbReference type="STRING" id="28131.BWX40_10715"/>
<dbReference type="EMBL" id="AP014598">
    <property type="protein sequence ID" value="BAU18701.1"/>
    <property type="molecule type" value="Genomic_DNA"/>
</dbReference>
<name>A0A0T7ANU0_PREIN</name>
<accession>A0A0T7ANU0</accession>
<reference evidence="2 3" key="1">
    <citation type="journal article" date="2016" name="DNA Res.">
        <title>The complete genome sequencing of Prevotella intermedia strain OMA14 and a subsequent fine-scale, intra-species genomic comparison reveal an unusual amplification of conjugative and mobile transposons and identify a novel Prevotella-lineage-specific repeat.</title>
        <authorList>
            <person name="Naito M."/>
            <person name="Ogura Y."/>
            <person name="Itoh T."/>
            <person name="Shoji M."/>
            <person name="Okamoto M."/>
            <person name="Hayashi T."/>
            <person name="Nakayama K."/>
        </authorList>
    </citation>
    <scope>NUCLEOTIDE SEQUENCE [LARGE SCALE GENOMIC DNA]</scope>
    <source>
        <strain evidence="2 3">OMA14</strain>
    </source>
</reference>
<dbReference type="RefSeq" id="WP_096408304.1">
    <property type="nucleotide sequence ID" value="NZ_AP014598.1"/>
</dbReference>
<protein>
    <recommendedName>
        <fullName evidence="4">Xylanase</fullName>
    </recommendedName>
</protein>
<evidence type="ECO:0000313" key="3">
    <source>
        <dbReference type="Proteomes" id="UP000217431"/>
    </source>
</evidence>
<evidence type="ECO:0000313" key="2">
    <source>
        <dbReference type="EMBL" id="BAU18701.1"/>
    </source>
</evidence>
<dbReference type="Proteomes" id="UP000217431">
    <property type="component" value="Chromosome II"/>
</dbReference>
<evidence type="ECO:0000256" key="1">
    <source>
        <dbReference type="SAM" id="SignalP"/>
    </source>
</evidence>
<dbReference type="AlphaFoldDB" id="A0A0T7ANU0"/>
<dbReference type="SUPFAM" id="SSF54001">
    <property type="entry name" value="Cysteine proteinases"/>
    <property type="match status" value="1"/>
</dbReference>
<proteinExistence type="predicted"/>
<dbReference type="InterPro" id="IPR038765">
    <property type="entry name" value="Papain-like_cys_pep_sf"/>
</dbReference>
<feature type="signal peptide" evidence="1">
    <location>
        <begin position="1"/>
        <end position="21"/>
    </location>
</feature>
<dbReference type="Pfam" id="PF07313">
    <property type="entry name" value="AmiA-like"/>
    <property type="match status" value="1"/>
</dbReference>
<dbReference type="Gene3D" id="2.30.260.10">
    <property type="entry name" value="putative xylanase like domain"/>
    <property type="match status" value="1"/>
</dbReference>
<evidence type="ECO:0008006" key="4">
    <source>
        <dbReference type="Google" id="ProtNLM"/>
    </source>
</evidence>
<gene>
    <name evidence="2" type="ORF">PIOMA14_II_0196</name>
</gene>
<organism evidence="2 3">
    <name type="scientific">Prevotella intermedia</name>
    <dbReference type="NCBI Taxonomy" id="28131"/>
    <lineage>
        <taxon>Bacteria</taxon>
        <taxon>Pseudomonadati</taxon>
        <taxon>Bacteroidota</taxon>
        <taxon>Bacteroidia</taxon>
        <taxon>Bacteroidales</taxon>
        <taxon>Prevotellaceae</taxon>
        <taxon>Prevotella</taxon>
    </lineage>
</organism>
<feature type="chain" id="PRO_5006677948" description="Xylanase" evidence="1">
    <location>
        <begin position="22"/>
        <end position="315"/>
    </location>
</feature>
<dbReference type="Gene3D" id="1.10.3670.10">
    <property type="entry name" value="Putative xylanase like domain"/>
    <property type="match status" value="1"/>
</dbReference>
<keyword evidence="1" id="KW-0732">Signal</keyword>